<dbReference type="GO" id="GO:0046677">
    <property type="term" value="P:response to antibiotic"/>
    <property type="evidence" value="ECO:0007669"/>
    <property type="project" value="InterPro"/>
</dbReference>
<sequence>MKSVPELVRSAVKVLPEIEHPSFGAQFDSFANARVVLIGDGSHGTSEFYRARAAITKRLIEHHGFDTIAIEADWPDAKSLDRYVRLSPSTKSKELQPIFKRFPTWMWRNQEVHEFLEWLRGRNAKLPVERRAGIYGLDLYSMGESIRAVVDYLEHVDPETANVARRRYGCLAPWVEDPAKYGRVALSKGFAPCEQSVLKMLRDLLKRRLEYAQTDGEDFLDAEMNARLVTDAEEYYRSMYYGSDESWNLRDTHMFETLARLLHHRKGSKAVVWAHTSHVGDARHTGMGMSRGELNIGQLCREQFGPDRVQIIGCGTHTGTVAASHEWDEPMQVMRVRPSMDGSYERIMHDANVPRCLLDLRRDRLDPKLHQALMQPQLERFIGVIYRPDTERWSHYSKAILPLQLDAYVWFDTTRAVEPFETVQPVEPLSHEETFPFGL</sequence>
<dbReference type="CDD" id="cd14728">
    <property type="entry name" value="Ere-like"/>
    <property type="match status" value="1"/>
</dbReference>
<dbReference type="InterPro" id="IPR007815">
    <property type="entry name" value="Emycin_Estase"/>
</dbReference>
<evidence type="ECO:0000313" key="2">
    <source>
        <dbReference type="Proteomes" id="UP000076632"/>
    </source>
</evidence>
<dbReference type="GeneID" id="28898184"/>
<dbReference type="InParanoid" id="A0A165FUY2"/>
<dbReference type="Proteomes" id="UP000076632">
    <property type="component" value="Unassembled WGS sequence"/>
</dbReference>
<accession>A0A165FUY2</accession>
<dbReference type="PANTHER" id="PTHR31299:SF0">
    <property type="entry name" value="ESTERASE, PUTATIVE (AFU_ORTHOLOGUE AFUA_1G05850)-RELATED"/>
    <property type="match status" value="1"/>
</dbReference>
<keyword evidence="2" id="KW-1185">Reference proteome</keyword>
<dbReference type="STRING" id="1328760.A0A165FUY2"/>
<name>A0A165FUY2_XYLHT</name>
<evidence type="ECO:0000313" key="1">
    <source>
        <dbReference type="EMBL" id="KZF21411.1"/>
    </source>
</evidence>
<evidence type="ECO:0008006" key="3">
    <source>
        <dbReference type="Google" id="ProtNLM"/>
    </source>
</evidence>
<dbReference type="AlphaFoldDB" id="A0A165FUY2"/>
<dbReference type="PIRSF" id="PIRSF036794">
    <property type="entry name" value="UCP_erythr_ester"/>
    <property type="match status" value="1"/>
</dbReference>
<proteinExistence type="predicted"/>
<dbReference type="RefSeq" id="XP_018186966.1">
    <property type="nucleotide sequence ID" value="XM_018333047.1"/>
</dbReference>
<dbReference type="OrthoDB" id="413649at2759"/>
<dbReference type="PANTHER" id="PTHR31299">
    <property type="entry name" value="ESTERASE, PUTATIVE (AFU_ORTHOLOGUE AFUA_1G05850)-RELATED"/>
    <property type="match status" value="1"/>
</dbReference>
<dbReference type="OMA" id="RYGCLTP"/>
<gene>
    <name evidence="1" type="ORF">L228DRAFT_249225</name>
</gene>
<dbReference type="Gene3D" id="3.30.1870.10">
    <property type="entry name" value="EreA-like, domain 2"/>
    <property type="match status" value="1"/>
</dbReference>
<dbReference type="EMBL" id="KV407461">
    <property type="protein sequence ID" value="KZF21411.1"/>
    <property type="molecule type" value="Genomic_DNA"/>
</dbReference>
<dbReference type="InterPro" id="IPR052036">
    <property type="entry name" value="Hydrolase/PRTase-associated"/>
</dbReference>
<organism evidence="1 2">
    <name type="scientific">Xylona heveae (strain CBS 132557 / TC161)</name>
    <dbReference type="NCBI Taxonomy" id="1328760"/>
    <lineage>
        <taxon>Eukaryota</taxon>
        <taxon>Fungi</taxon>
        <taxon>Dikarya</taxon>
        <taxon>Ascomycota</taxon>
        <taxon>Pezizomycotina</taxon>
        <taxon>Xylonomycetes</taxon>
        <taxon>Xylonales</taxon>
        <taxon>Xylonaceae</taxon>
        <taxon>Xylona</taxon>
    </lineage>
</organism>
<dbReference type="InterPro" id="IPR014622">
    <property type="entry name" value="UCP036794_erythomycin"/>
</dbReference>
<dbReference type="Pfam" id="PF05139">
    <property type="entry name" value="Erythro_esteras"/>
    <property type="match status" value="1"/>
</dbReference>
<dbReference type="Gene3D" id="3.40.1660.10">
    <property type="entry name" value="EreA-like (biosynthetic domain)"/>
    <property type="match status" value="1"/>
</dbReference>
<reference evidence="1 2" key="1">
    <citation type="journal article" date="2016" name="Fungal Biol.">
        <title>The genome of Xylona heveae provides a window into fungal endophytism.</title>
        <authorList>
            <person name="Gazis R."/>
            <person name="Kuo A."/>
            <person name="Riley R."/>
            <person name="LaButti K."/>
            <person name="Lipzen A."/>
            <person name="Lin J."/>
            <person name="Amirebrahimi M."/>
            <person name="Hesse C.N."/>
            <person name="Spatafora J.W."/>
            <person name="Henrissat B."/>
            <person name="Hainaut M."/>
            <person name="Grigoriev I.V."/>
            <person name="Hibbett D.S."/>
        </authorList>
    </citation>
    <scope>NUCLEOTIDE SEQUENCE [LARGE SCALE GENOMIC DNA]</scope>
    <source>
        <strain evidence="1 2">TC161</strain>
    </source>
</reference>
<protein>
    <recommendedName>
        <fullName evidence="3">Erythromycin esterase</fullName>
    </recommendedName>
</protein>
<dbReference type="SUPFAM" id="SSF159501">
    <property type="entry name" value="EreA/ChaN-like"/>
    <property type="match status" value="1"/>
</dbReference>